<evidence type="ECO:0000313" key="16">
    <source>
        <dbReference type="EMBL" id="BBL71209.1"/>
    </source>
</evidence>
<keyword evidence="12 15" id="KW-1133">Transmembrane helix</keyword>
<comment type="pathway">
    <text evidence="4">Carbohydrate metabolism; tricarboxylic acid cycle.</text>
</comment>
<dbReference type="KEGG" id="moz:MoryE10_18150"/>
<dbReference type="Pfam" id="PF01127">
    <property type="entry name" value="Sdh_cyt"/>
    <property type="match status" value="1"/>
</dbReference>
<evidence type="ECO:0000313" key="17">
    <source>
        <dbReference type="Proteomes" id="UP000824988"/>
    </source>
</evidence>
<dbReference type="InterPro" id="IPR000701">
    <property type="entry name" value="SuccDH_FuR_B_TM-su"/>
</dbReference>
<dbReference type="EMBL" id="AP019782">
    <property type="protein sequence ID" value="BBL71209.1"/>
    <property type="molecule type" value="Genomic_DNA"/>
</dbReference>
<evidence type="ECO:0000256" key="7">
    <source>
        <dbReference type="ARBA" id="ARBA00022532"/>
    </source>
</evidence>
<keyword evidence="9 15" id="KW-0812">Transmembrane</keyword>
<evidence type="ECO:0000256" key="5">
    <source>
        <dbReference type="ARBA" id="ARBA00019425"/>
    </source>
</evidence>
<keyword evidence="17" id="KW-1185">Reference proteome</keyword>
<reference evidence="16" key="1">
    <citation type="submission" date="2019-06" db="EMBL/GenBank/DDBJ databases">
        <title>Complete genome sequence of Methylogaea oryzae strain JCM16910.</title>
        <authorList>
            <person name="Asakawa S."/>
        </authorList>
    </citation>
    <scope>NUCLEOTIDE SEQUENCE</scope>
    <source>
        <strain evidence="16">E10</strain>
    </source>
</reference>
<dbReference type="GO" id="GO:0046872">
    <property type="term" value="F:metal ion binding"/>
    <property type="evidence" value="ECO:0007669"/>
    <property type="project" value="UniProtKB-KW"/>
</dbReference>
<keyword evidence="11" id="KW-0249">Electron transport</keyword>
<keyword evidence="6" id="KW-0813">Transport</keyword>
<evidence type="ECO:0000256" key="4">
    <source>
        <dbReference type="ARBA" id="ARBA00005163"/>
    </source>
</evidence>
<dbReference type="SUPFAM" id="SSF81343">
    <property type="entry name" value="Fumarate reductase respiratory complex transmembrane subunits"/>
    <property type="match status" value="1"/>
</dbReference>
<evidence type="ECO:0000256" key="9">
    <source>
        <dbReference type="ARBA" id="ARBA00022692"/>
    </source>
</evidence>
<dbReference type="GO" id="GO:0016020">
    <property type="term" value="C:membrane"/>
    <property type="evidence" value="ECO:0007669"/>
    <property type="project" value="UniProtKB-SubCell"/>
</dbReference>
<evidence type="ECO:0000256" key="13">
    <source>
        <dbReference type="ARBA" id="ARBA00023004"/>
    </source>
</evidence>
<protein>
    <recommendedName>
        <fullName evidence="5">Succinate dehydrogenase hydrophobic membrane anchor subunit</fullName>
    </recommendedName>
</protein>
<comment type="cofactor">
    <cofactor evidence="1">
        <name>heme</name>
        <dbReference type="ChEBI" id="CHEBI:30413"/>
    </cofactor>
</comment>
<keyword evidence="7" id="KW-0816">Tricarboxylic acid cycle</keyword>
<keyword evidence="14 15" id="KW-0472">Membrane</keyword>
<dbReference type="GO" id="GO:0006099">
    <property type="term" value="P:tricarboxylic acid cycle"/>
    <property type="evidence" value="ECO:0007669"/>
    <property type="project" value="UniProtKB-UniPathway"/>
</dbReference>
<proteinExistence type="predicted"/>
<dbReference type="NCBIfam" id="TIGR02968">
    <property type="entry name" value="succ_dehyd_anc"/>
    <property type="match status" value="1"/>
</dbReference>
<evidence type="ECO:0000256" key="11">
    <source>
        <dbReference type="ARBA" id="ARBA00022982"/>
    </source>
</evidence>
<evidence type="ECO:0000256" key="12">
    <source>
        <dbReference type="ARBA" id="ARBA00022989"/>
    </source>
</evidence>
<organism evidence="16 17">
    <name type="scientific">Methylogaea oryzae</name>
    <dbReference type="NCBI Taxonomy" id="1295382"/>
    <lineage>
        <taxon>Bacteria</taxon>
        <taxon>Pseudomonadati</taxon>
        <taxon>Pseudomonadota</taxon>
        <taxon>Gammaproteobacteria</taxon>
        <taxon>Methylococcales</taxon>
        <taxon>Methylococcaceae</taxon>
        <taxon>Methylogaea</taxon>
    </lineage>
</organism>
<dbReference type="UniPathway" id="UPA00223"/>
<dbReference type="AlphaFoldDB" id="A0A8D4VRF6"/>
<comment type="subcellular location">
    <subcellularLocation>
        <location evidence="3">Membrane</location>
        <topology evidence="3">Multi-pass membrane protein</topology>
    </subcellularLocation>
</comment>
<feature type="transmembrane region" description="Helical" evidence="15">
    <location>
        <begin position="28"/>
        <end position="45"/>
    </location>
</feature>
<dbReference type="InterPro" id="IPR014312">
    <property type="entry name" value="Succ_DH_anchor"/>
</dbReference>
<dbReference type="CDD" id="cd03495">
    <property type="entry name" value="SQR_TypeC_SdhD_like"/>
    <property type="match status" value="1"/>
</dbReference>
<evidence type="ECO:0000256" key="3">
    <source>
        <dbReference type="ARBA" id="ARBA00004141"/>
    </source>
</evidence>
<dbReference type="InterPro" id="IPR034804">
    <property type="entry name" value="SQR/QFR_C/D"/>
</dbReference>
<accession>A0A8D4VRF6</accession>
<evidence type="ECO:0000256" key="10">
    <source>
        <dbReference type="ARBA" id="ARBA00022723"/>
    </source>
</evidence>
<feature type="transmembrane region" description="Helical" evidence="15">
    <location>
        <begin position="65"/>
        <end position="87"/>
    </location>
</feature>
<name>A0A8D4VRF6_9GAMM</name>
<dbReference type="RefSeq" id="WP_054774599.1">
    <property type="nucleotide sequence ID" value="NZ_AP019782.1"/>
</dbReference>
<evidence type="ECO:0000256" key="8">
    <source>
        <dbReference type="ARBA" id="ARBA00022617"/>
    </source>
</evidence>
<evidence type="ECO:0000256" key="15">
    <source>
        <dbReference type="SAM" id="Phobius"/>
    </source>
</evidence>
<sequence>MKYGSALGKARGLGSAKGGSRHWWAQRVTALALIPLVFWFAMAVARWPHADYGEFTRWVAAPWNTILLISFIIAAFYHAILGVQVIIEDYVHTDWIKILSILSIKLILAFLALASVFATLRIAFTG</sequence>
<keyword evidence="13" id="KW-0408">Iron</keyword>
<keyword evidence="8" id="KW-0349">Heme</keyword>
<evidence type="ECO:0000256" key="14">
    <source>
        <dbReference type="ARBA" id="ARBA00023136"/>
    </source>
</evidence>
<dbReference type="Proteomes" id="UP000824988">
    <property type="component" value="Chromosome"/>
</dbReference>
<evidence type="ECO:0000256" key="2">
    <source>
        <dbReference type="ARBA" id="ARBA00004050"/>
    </source>
</evidence>
<gene>
    <name evidence="16" type="primary">sdhD</name>
    <name evidence="16" type="ORF">MoryE10_18150</name>
</gene>
<evidence type="ECO:0000256" key="1">
    <source>
        <dbReference type="ARBA" id="ARBA00001971"/>
    </source>
</evidence>
<dbReference type="Gene3D" id="1.20.1300.10">
    <property type="entry name" value="Fumarate reductase/succinate dehydrogenase, transmembrane subunit"/>
    <property type="match status" value="1"/>
</dbReference>
<comment type="function">
    <text evidence="2">Membrane-anchoring subunit of succinate dehydrogenase (SDH).</text>
</comment>
<evidence type="ECO:0000256" key="6">
    <source>
        <dbReference type="ARBA" id="ARBA00022448"/>
    </source>
</evidence>
<dbReference type="GO" id="GO:0020037">
    <property type="term" value="F:heme binding"/>
    <property type="evidence" value="ECO:0007669"/>
    <property type="project" value="InterPro"/>
</dbReference>
<keyword evidence="10" id="KW-0479">Metal-binding</keyword>
<feature type="transmembrane region" description="Helical" evidence="15">
    <location>
        <begin position="99"/>
        <end position="124"/>
    </location>
</feature>